<evidence type="ECO:0000256" key="1">
    <source>
        <dbReference type="SAM" id="Phobius"/>
    </source>
</evidence>
<dbReference type="AlphaFoldDB" id="A0A2H0URJ8"/>
<evidence type="ECO:0008006" key="4">
    <source>
        <dbReference type="Google" id="ProtNLM"/>
    </source>
</evidence>
<feature type="transmembrane region" description="Helical" evidence="1">
    <location>
        <begin position="56"/>
        <end position="80"/>
    </location>
</feature>
<organism evidence="2 3">
    <name type="scientific">Candidatus Harrisonbacteria bacterium CG10_big_fil_rev_8_21_14_0_10_40_38</name>
    <dbReference type="NCBI Taxonomy" id="1974583"/>
    <lineage>
        <taxon>Bacteria</taxon>
        <taxon>Candidatus Harrisoniibacteriota</taxon>
    </lineage>
</organism>
<dbReference type="Proteomes" id="UP000231157">
    <property type="component" value="Unassembled WGS sequence"/>
</dbReference>
<accession>A0A2H0URJ8</accession>
<name>A0A2H0URJ8_9BACT</name>
<evidence type="ECO:0000313" key="2">
    <source>
        <dbReference type="EMBL" id="PIR89017.1"/>
    </source>
</evidence>
<evidence type="ECO:0000313" key="3">
    <source>
        <dbReference type="Proteomes" id="UP000231157"/>
    </source>
</evidence>
<feature type="transmembrane region" description="Helical" evidence="1">
    <location>
        <begin position="32"/>
        <end position="49"/>
    </location>
</feature>
<gene>
    <name evidence="2" type="ORF">COU07_03965</name>
</gene>
<comment type="caution">
    <text evidence="2">The sequence shown here is derived from an EMBL/GenBank/DDBJ whole genome shotgun (WGS) entry which is preliminary data.</text>
</comment>
<sequence>MLYKIITTYIVNIVALFAAVYFVTGFEITPTAKGYLIVGALLTAVNLVIRPVIKFILTPVIILTLGLFSLVINSAILYILDIMSTSLTIRGFLPLLYATLIITAINIILRGTTKK</sequence>
<dbReference type="InterPro" id="IPR007165">
    <property type="entry name" value="Phage_holin_4_2"/>
</dbReference>
<proteinExistence type="predicted"/>
<dbReference type="Pfam" id="PF04020">
    <property type="entry name" value="Phage_holin_4_2"/>
    <property type="match status" value="1"/>
</dbReference>
<keyword evidence="1" id="KW-0472">Membrane</keyword>
<dbReference type="EMBL" id="PFAZ01000009">
    <property type="protein sequence ID" value="PIR89017.1"/>
    <property type="molecule type" value="Genomic_DNA"/>
</dbReference>
<keyword evidence="1" id="KW-0812">Transmembrane</keyword>
<dbReference type="PANTHER" id="PTHR37309">
    <property type="entry name" value="SLR0284 PROTEIN"/>
    <property type="match status" value="1"/>
</dbReference>
<feature type="transmembrane region" description="Helical" evidence="1">
    <location>
        <begin position="92"/>
        <end position="109"/>
    </location>
</feature>
<reference evidence="3" key="1">
    <citation type="submission" date="2017-09" db="EMBL/GenBank/DDBJ databases">
        <title>Depth-based differentiation of microbial function through sediment-hosted aquifers and enrichment of novel symbionts in the deep terrestrial subsurface.</title>
        <authorList>
            <person name="Probst A.J."/>
            <person name="Ladd B."/>
            <person name="Jarett J.K."/>
            <person name="Geller-Mcgrath D.E."/>
            <person name="Sieber C.M.K."/>
            <person name="Emerson J.B."/>
            <person name="Anantharaman K."/>
            <person name="Thomas B.C."/>
            <person name="Malmstrom R."/>
            <person name="Stieglmeier M."/>
            <person name="Klingl A."/>
            <person name="Woyke T."/>
            <person name="Ryan C.M."/>
            <person name="Banfield J.F."/>
        </authorList>
    </citation>
    <scope>NUCLEOTIDE SEQUENCE [LARGE SCALE GENOMIC DNA]</scope>
</reference>
<dbReference type="PANTHER" id="PTHR37309:SF1">
    <property type="entry name" value="SLR0284 PROTEIN"/>
    <property type="match status" value="1"/>
</dbReference>
<protein>
    <recommendedName>
        <fullName evidence="4">Phage holin family protein</fullName>
    </recommendedName>
</protein>
<feature type="transmembrane region" description="Helical" evidence="1">
    <location>
        <begin position="7"/>
        <end position="26"/>
    </location>
</feature>
<keyword evidence="1" id="KW-1133">Transmembrane helix</keyword>